<proteinExistence type="predicted"/>
<dbReference type="EMBL" id="JZDQ02000013">
    <property type="protein sequence ID" value="OIJ26773.1"/>
    <property type="molecule type" value="Genomic_DNA"/>
</dbReference>
<protein>
    <submittedName>
        <fullName evidence="1">Uncharacterized protein</fullName>
    </submittedName>
</protein>
<dbReference type="Gene3D" id="1.10.357.10">
    <property type="entry name" value="Tetracycline Repressor, domain 2"/>
    <property type="match status" value="1"/>
</dbReference>
<keyword evidence="2" id="KW-1185">Reference proteome</keyword>
<dbReference type="AlphaFoldDB" id="A0A1J4N5D1"/>
<gene>
    <name evidence="1" type="ORF">UG56_011065</name>
</gene>
<reference evidence="1" key="1">
    <citation type="submission" date="2016-10" db="EMBL/GenBank/DDBJ databases">
        <title>Draft Genome Sequence of Nocardioides luteus Strain BAFB, an Alkane-Degrading Bacterium Isolated from JP-7 Polluted Soil.</title>
        <authorList>
            <person name="Brown L."/>
            <person name="Ruiz O.N."/>
            <person name="Gunasekera T."/>
        </authorList>
    </citation>
    <scope>NUCLEOTIDE SEQUENCE [LARGE SCALE GENOMIC DNA]</scope>
    <source>
        <strain evidence="1">BAFB</strain>
    </source>
</reference>
<dbReference type="RefSeq" id="WP_071327026.1">
    <property type="nucleotide sequence ID" value="NZ_JZDQ02000013.1"/>
</dbReference>
<evidence type="ECO:0000313" key="1">
    <source>
        <dbReference type="EMBL" id="OIJ26773.1"/>
    </source>
</evidence>
<sequence length="160" mass="18044">MASIYQYFADKEEIILELVKRDTEEMDAHVAETVAALETLSIRSVVTTTMQAFLDVYARRKEFVAIYFRGRTNPAVIEFCREHNVRIAEALFAVMTEAGLLSEEADLARGLLAVEIGDRVLEWAFREGYTADQRVVDDGIEILVGYLERFANQIGRTASG</sequence>
<accession>A0A1J4N5D1</accession>
<evidence type="ECO:0000313" key="2">
    <source>
        <dbReference type="Proteomes" id="UP000033772"/>
    </source>
</evidence>
<organism evidence="1 2">
    <name type="scientific">Nocardioides luteus</name>
    <dbReference type="NCBI Taxonomy" id="1844"/>
    <lineage>
        <taxon>Bacteria</taxon>
        <taxon>Bacillati</taxon>
        <taxon>Actinomycetota</taxon>
        <taxon>Actinomycetes</taxon>
        <taxon>Propionibacteriales</taxon>
        <taxon>Nocardioidaceae</taxon>
        <taxon>Nocardioides</taxon>
    </lineage>
</organism>
<comment type="caution">
    <text evidence="1">The sequence shown here is derived from an EMBL/GenBank/DDBJ whole genome shotgun (WGS) entry which is preliminary data.</text>
</comment>
<dbReference type="Proteomes" id="UP000033772">
    <property type="component" value="Unassembled WGS sequence"/>
</dbReference>
<name>A0A1J4N5D1_9ACTN</name>